<keyword evidence="4" id="KW-0808">Transferase</keyword>
<dbReference type="InterPro" id="IPR036282">
    <property type="entry name" value="Glutathione-S-Trfase_C_sf"/>
</dbReference>
<protein>
    <submittedName>
        <fullName evidence="4">Glutathione S-transferase</fullName>
    </submittedName>
</protein>
<dbReference type="InterPro" id="IPR004046">
    <property type="entry name" value="GST_C"/>
</dbReference>
<comment type="subunit">
    <text evidence="1">Homodimer.</text>
</comment>
<dbReference type="GO" id="GO:0004364">
    <property type="term" value="F:glutathione transferase activity"/>
    <property type="evidence" value="ECO:0007669"/>
    <property type="project" value="TreeGrafter"/>
</dbReference>
<gene>
    <name evidence="4" type="ORF">SAMN05421779_10276</name>
</gene>
<dbReference type="EMBL" id="FTOA01000002">
    <property type="protein sequence ID" value="SIS46807.1"/>
    <property type="molecule type" value="Genomic_DNA"/>
</dbReference>
<proteinExistence type="predicted"/>
<reference evidence="4 5" key="1">
    <citation type="submission" date="2017-01" db="EMBL/GenBank/DDBJ databases">
        <authorList>
            <person name="Mah S.A."/>
            <person name="Swanson W.J."/>
            <person name="Moy G.W."/>
            <person name="Vacquier V.D."/>
        </authorList>
    </citation>
    <scope>NUCLEOTIDE SEQUENCE [LARGE SCALE GENOMIC DNA]</scope>
    <source>
        <strain evidence="4 5">DSM 11589</strain>
    </source>
</reference>
<evidence type="ECO:0000259" key="3">
    <source>
        <dbReference type="PROSITE" id="PS50405"/>
    </source>
</evidence>
<evidence type="ECO:0000313" key="5">
    <source>
        <dbReference type="Proteomes" id="UP000185678"/>
    </source>
</evidence>
<organism evidence="4 5">
    <name type="scientific">Insolitispirillum peregrinum</name>
    <dbReference type="NCBI Taxonomy" id="80876"/>
    <lineage>
        <taxon>Bacteria</taxon>
        <taxon>Pseudomonadati</taxon>
        <taxon>Pseudomonadota</taxon>
        <taxon>Alphaproteobacteria</taxon>
        <taxon>Rhodospirillales</taxon>
        <taxon>Novispirillaceae</taxon>
        <taxon>Insolitispirillum</taxon>
    </lineage>
</organism>
<accession>A0A1N7JBY5</accession>
<keyword evidence="5" id="KW-1185">Reference proteome</keyword>
<dbReference type="AlphaFoldDB" id="A0A1N7JBY5"/>
<dbReference type="SFLD" id="SFLDS00019">
    <property type="entry name" value="Glutathione_Transferase_(cytos"/>
    <property type="match status" value="1"/>
</dbReference>
<feature type="domain" description="GST N-terminal" evidence="2">
    <location>
        <begin position="1"/>
        <end position="79"/>
    </location>
</feature>
<dbReference type="SUPFAM" id="SSF47616">
    <property type="entry name" value="GST C-terminal domain-like"/>
    <property type="match status" value="1"/>
</dbReference>
<evidence type="ECO:0000313" key="4">
    <source>
        <dbReference type="EMBL" id="SIS46807.1"/>
    </source>
</evidence>
<dbReference type="SUPFAM" id="SSF52833">
    <property type="entry name" value="Thioredoxin-like"/>
    <property type="match status" value="1"/>
</dbReference>
<dbReference type="SFLD" id="SFLDG00358">
    <property type="entry name" value="Main_(cytGST)"/>
    <property type="match status" value="1"/>
</dbReference>
<evidence type="ECO:0000256" key="1">
    <source>
        <dbReference type="ARBA" id="ARBA00011738"/>
    </source>
</evidence>
<dbReference type="Pfam" id="PF00043">
    <property type="entry name" value="GST_C"/>
    <property type="match status" value="1"/>
</dbReference>
<dbReference type="RefSeq" id="WP_076399003.1">
    <property type="nucleotide sequence ID" value="NZ_FTOA01000002.1"/>
</dbReference>
<dbReference type="InterPro" id="IPR040079">
    <property type="entry name" value="Glutathione_S-Trfase"/>
</dbReference>
<dbReference type="OrthoDB" id="9794721at2"/>
<dbReference type="InterPro" id="IPR004045">
    <property type="entry name" value="Glutathione_S-Trfase_N"/>
</dbReference>
<feature type="domain" description="GST C-terminal" evidence="3">
    <location>
        <begin position="84"/>
        <end position="220"/>
    </location>
</feature>
<dbReference type="Pfam" id="PF13409">
    <property type="entry name" value="GST_N_2"/>
    <property type="match status" value="1"/>
</dbReference>
<dbReference type="CDD" id="cd00570">
    <property type="entry name" value="GST_N_family"/>
    <property type="match status" value="1"/>
</dbReference>
<dbReference type="PANTHER" id="PTHR43969:SF9">
    <property type="entry name" value="GLUTATHIONE S TRANSFERASE D10, ISOFORM A-RELATED"/>
    <property type="match status" value="1"/>
</dbReference>
<sequence length="222" mass="25439">MRILYHHWLSPVARRVRLALHEKRLIVHEQIQEDWVRDENFLALNPAGTVPVLVDEDGQVISDGNAICEYLEDVNSTPSLIPGNPGQRAEVRRLVAWFDLKFNAEVTYPLVSEKLMKRMIGGSAPDSRSIRAGRANVNIHLDYIAWLTDRRKWLAGNQLTLADFAAAAHISLIDYMGDVPWDQHPLAKEWYVRLKSRPCFRTLLQDQVPGVLPPRHYADLDF</sequence>
<dbReference type="STRING" id="80876.SAMN05421779_10276"/>
<dbReference type="GO" id="GO:0006749">
    <property type="term" value="P:glutathione metabolic process"/>
    <property type="evidence" value="ECO:0007669"/>
    <property type="project" value="TreeGrafter"/>
</dbReference>
<dbReference type="InterPro" id="IPR010987">
    <property type="entry name" value="Glutathione-S-Trfase_C-like"/>
</dbReference>
<dbReference type="Proteomes" id="UP000185678">
    <property type="component" value="Unassembled WGS sequence"/>
</dbReference>
<dbReference type="Gene3D" id="3.40.30.10">
    <property type="entry name" value="Glutaredoxin"/>
    <property type="match status" value="1"/>
</dbReference>
<evidence type="ECO:0000259" key="2">
    <source>
        <dbReference type="PROSITE" id="PS50404"/>
    </source>
</evidence>
<dbReference type="PROSITE" id="PS50405">
    <property type="entry name" value="GST_CTER"/>
    <property type="match status" value="1"/>
</dbReference>
<dbReference type="PROSITE" id="PS50404">
    <property type="entry name" value="GST_NTER"/>
    <property type="match status" value="1"/>
</dbReference>
<dbReference type="PANTHER" id="PTHR43969">
    <property type="entry name" value="GLUTATHIONE S TRANSFERASE D10, ISOFORM A-RELATED"/>
    <property type="match status" value="1"/>
</dbReference>
<dbReference type="CDD" id="cd00299">
    <property type="entry name" value="GST_C_family"/>
    <property type="match status" value="1"/>
</dbReference>
<dbReference type="InterPro" id="IPR036249">
    <property type="entry name" value="Thioredoxin-like_sf"/>
</dbReference>
<name>A0A1N7JBY5_9PROT</name>
<dbReference type="Gene3D" id="1.20.1050.10">
    <property type="match status" value="1"/>
</dbReference>